<accession>J9D536</accession>
<evidence type="ECO:0000256" key="3">
    <source>
        <dbReference type="SAM" id="MobiDB-lite"/>
    </source>
</evidence>
<feature type="DNA-binding region" description="HMG box" evidence="2">
    <location>
        <begin position="105"/>
        <end position="173"/>
    </location>
</feature>
<feature type="region of interest" description="Disordered" evidence="3">
    <location>
        <begin position="78"/>
        <end position="108"/>
    </location>
</feature>
<reference evidence="5 6" key="1">
    <citation type="submission" date="2011-08" db="EMBL/GenBank/DDBJ databases">
        <authorList>
            <person name="Liu Z.J."/>
            <person name="Shi F.L."/>
            <person name="Lu J.Q."/>
            <person name="Li M."/>
            <person name="Wang Z.L."/>
        </authorList>
    </citation>
    <scope>NUCLEOTIDE SEQUENCE [LARGE SCALE GENOMIC DNA]</scope>
    <source>
        <strain evidence="5 6">USNM 41457</strain>
    </source>
</reference>
<dbReference type="InterPro" id="IPR036910">
    <property type="entry name" value="HMG_box_dom_sf"/>
</dbReference>
<dbReference type="SUPFAM" id="SSF47095">
    <property type="entry name" value="HMG-box"/>
    <property type="match status" value="2"/>
</dbReference>
<dbReference type="SMART" id="SM00398">
    <property type="entry name" value="HMG"/>
    <property type="match status" value="2"/>
</dbReference>
<sequence length="177" mass="20640">MKSKKIQSKGPKRPKSVYLRYCDDKRPTLPKMSLGDMGKLLGEMWSKEDEKVKEKYNKLYQQDVAKYDAEMEEFKKTPEYAQEQEAKKHEKAQARKDKKNGKSKREKKVSAYNIFMKEHYANAKKSGVTLKIGKENSELTTKWKNMSQKEKEVYEKKALEMNQQAKGAIVGEEQSSD</sequence>
<dbReference type="EMBL" id="AFBI03000062">
    <property type="protein sequence ID" value="EJW02639.1"/>
    <property type="molecule type" value="Genomic_DNA"/>
</dbReference>
<dbReference type="InParanoid" id="J9D536"/>
<dbReference type="CDD" id="cd00084">
    <property type="entry name" value="HMG-box_SF"/>
    <property type="match status" value="1"/>
</dbReference>
<protein>
    <recommendedName>
        <fullName evidence="4">HMG box domain-containing protein</fullName>
    </recommendedName>
</protein>
<dbReference type="Gene3D" id="1.10.30.10">
    <property type="entry name" value="High mobility group box domain"/>
    <property type="match status" value="2"/>
</dbReference>
<evidence type="ECO:0000259" key="4">
    <source>
        <dbReference type="PROSITE" id="PS50118"/>
    </source>
</evidence>
<feature type="DNA-binding region" description="HMG box" evidence="2">
    <location>
        <begin position="11"/>
        <end position="75"/>
    </location>
</feature>
<name>J9D536_EDHAE</name>
<gene>
    <name evidence="5" type="ORF">EDEG_02959</name>
</gene>
<proteinExistence type="predicted"/>
<feature type="domain" description="HMG box" evidence="4">
    <location>
        <begin position="105"/>
        <end position="173"/>
    </location>
</feature>
<dbReference type="PROSITE" id="PS50118">
    <property type="entry name" value="HMG_BOX_2"/>
    <property type="match status" value="2"/>
</dbReference>
<organism evidence="5 6">
    <name type="scientific">Edhazardia aedis (strain USNM 41457)</name>
    <name type="common">Microsporidian parasite</name>
    <dbReference type="NCBI Taxonomy" id="1003232"/>
    <lineage>
        <taxon>Eukaryota</taxon>
        <taxon>Fungi</taxon>
        <taxon>Fungi incertae sedis</taxon>
        <taxon>Microsporidia</taxon>
        <taxon>Edhazardia</taxon>
    </lineage>
</organism>
<dbReference type="Pfam" id="PF00505">
    <property type="entry name" value="HMG_box"/>
    <property type="match status" value="1"/>
</dbReference>
<evidence type="ECO:0000313" key="6">
    <source>
        <dbReference type="Proteomes" id="UP000003163"/>
    </source>
</evidence>
<feature type="compositionally biased region" description="Basic residues" evidence="3">
    <location>
        <begin position="1"/>
        <end position="15"/>
    </location>
</feature>
<dbReference type="Proteomes" id="UP000003163">
    <property type="component" value="Unassembled WGS sequence"/>
</dbReference>
<dbReference type="InterPro" id="IPR050342">
    <property type="entry name" value="HMGB"/>
</dbReference>
<dbReference type="GO" id="GO:0005634">
    <property type="term" value="C:nucleus"/>
    <property type="evidence" value="ECO:0007669"/>
    <property type="project" value="UniProtKB-UniRule"/>
</dbReference>
<dbReference type="VEuPathDB" id="MicrosporidiaDB:EDEG_02959"/>
<dbReference type="InterPro" id="IPR009071">
    <property type="entry name" value="HMG_box_dom"/>
</dbReference>
<dbReference type="STRING" id="1003232.J9D536"/>
<dbReference type="OrthoDB" id="1919336at2759"/>
<dbReference type="HOGENOM" id="CLU_1517842_0_0_1"/>
<dbReference type="AlphaFoldDB" id="J9D536"/>
<evidence type="ECO:0000256" key="2">
    <source>
        <dbReference type="PROSITE-ProRule" id="PRU00267"/>
    </source>
</evidence>
<feature type="compositionally biased region" description="Basic and acidic residues" evidence="3">
    <location>
        <begin position="78"/>
        <end position="95"/>
    </location>
</feature>
<feature type="region of interest" description="Disordered" evidence="3">
    <location>
        <begin position="1"/>
        <end position="34"/>
    </location>
</feature>
<evidence type="ECO:0000256" key="1">
    <source>
        <dbReference type="ARBA" id="ARBA00023125"/>
    </source>
</evidence>
<comment type="caution">
    <text evidence="5">The sequence shown here is derived from an EMBL/GenBank/DDBJ whole genome shotgun (WGS) entry which is preliminary data.</text>
</comment>
<evidence type="ECO:0000313" key="5">
    <source>
        <dbReference type="EMBL" id="EJW02639.1"/>
    </source>
</evidence>
<keyword evidence="6" id="KW-1185">Reference proteome</keyword>
<dbReference type="Pfam" id="PF09011">
    <property type="entry name" value="HMG_box_2"/>
    <property type="match status" value="1"/>
</dbReference>
<dbReference type="PANTHER" id="PTHR48112">
    <property type="entry name" value="HIGH MOBILITY GROUP PROTEIN DSP1"/>
    <property type="match status" value="1"/>
</dbReference>
<dbReference type="GO" id="GO:0003677">
    <property type="term" value="F:DNA binding"/>
    <property type="evidence" value="ECO:0007669"/>
    <property type="project" value="UniProtKB-UniRule"/>
</dbReference>
<feature type="compositionally biased region" description="Basic residues" evidence="3">
    <location>
        <begin position="96"/>
        <end position="107"/>
    </location>
</feature>
<reference evidence="6" key="2">
    <citation type="submission" date="2015-07" db="EMBL/GenBank/DDBJ databases">
        <title>Contrasting host-pathogen interactions and genome evolution in two generalist and specialist microsporidian pathogens of mosquitoes.</title>
        <authorList>
            <consortium name="The Broad Institute Genomics Platform"/>
            <consortium name="The Broad Institute Genome Sequencing Center for Infectious Disease"/>
            <person name="Cuomo C.A."/>
            <person name="Sanscrainte N.D."/>
            <person name="Goldberg J.M."/>
            <person name="Heiman D."/>
            <person name="Young S."/>
            <person name="Zeng Q."/>
            <person name="Becnel J.J."/>
            <person name="Birren B.W."/>
        </authorList>
    </citation>
    <scope>NUCLEOTIDE SEQUENCE [LARGE SCALE GENOMIC DNA]</scope>
    <source>
        <strain evidence="6">USNM 41457</strain>
    </source>
</reference>
<feature type="domain" description="HMG box" evidence="4">
    <location>
        <begin position="11"/>
        <end position="75"/>
    </location>
</feature>
<dbReference type="OMA" id="QDCEAIG"/>
<keyword evidence="1 2" id="KW-0238">DNA-binding</keyword>
<keyword evidence="2" id="KW-0539">Nucleus</keyword>